<dbReference type="AlphaFoldDB" id="A0A9P5D2K0"/>
<reference evidence="1" key="1">
    <citation type="submission" date="2020-03" db="EMBL/GenBank/DDBJ databases">
        <title>Site-based positive gene gene selection in Geosmithia morbida across the United States reveals a broad range of putative effectors and factors for local host and environmental adapation.</title>
        <authorList>
            <person name="Onufrak A."/>
            <person name="Murdoch R.W."/>
            <person name="Gazis R."/>
            <person name="Huff M."/>
            <person name="Staton M."/>
            <person name="Klingeman W."/>
            <person name="Hadziabdic D."/>
        </authorList>
    </citation>
    <scope>NUCLEOTIDE SEQUENCE</scope>
    <source>
        <strain evidence="1">1262</strain>
    </source>
</reference>
<dbReference type="RefSeq" id="XP_035323815.1">
    <property type="nucleotide sequence ID" value="XM_035465978.1"/>
</dbReference>
<organism evidence="1 2">
    <name type="scientific">Geosmithia morbida</name>
    <dbReference type="NCBI Taxonomy" id="1094350"/>
    <lineage>
        <taxon>Eukaryota</taxon>
        <taxon>Fungi</taxon>
        <taxon>Dikarya</taxon>
        <taxon>Ascomycota</taxon>
        <taxon>Pezizomycotina</taxon>
        <taxon>Sordariomycetes</taxon>
        <taxon>Hypocreomycetidae</taxon>
        <taxon>Hypocreales</taxon>
        <taxon>Bionectriaceae</taxon>
        <taxon>Geosmithia</taxon>
    </lineage>
</organism>
<dbReference type="EMBL" id="JAANYQ010000003">
    <property type="protein sequence ID" value="KAF4125163.1"/>
    <property type="molecule type" value="Genomic_DNA"/>
</dbReference>
<dbReference type="OrthoDB" id="5344169at2759"/>
<protein>
    <submittedName>
        <fullName evidence="1">Uncharacterized protein</fullName>
    </submittedName>
</protein>
<dbReference type="Proteomes" id="UP000749293">
    <property type="component" value="Unassembled WGS sequence"/>
</dbReference>
<dbReference type="GeneID" id="55970230"/>
<comment type="caution">
    <text evidence="1">The sequence shown here is derived from an EMBL/GenBank/DDBJ whole genome shotgun (WGS) entry which is preliminary data.</text>
</comment>
<sequence length="113" mass="12355">MGTLLGGVLIKRFGTRTVLSCATVLIGLLTATLLTVDAATGGRWMVSPTIYGRFRPGLVSAVYFMCCSCSGAIDLIRVLIPGEIVDGEVDKLRKMDPLVSRACWRWRQVETDF</sequence>
<evidence type="ECO:0000313" key="2">
    <source>
        <dbReference type="Proteomes" id="UP000749293"/>
    </source>
</evidence>
<gene>
    <name evidence="1" type="ORF">GMORB2_4002</name>
</gene>
<keyword evidence="2" id="KW-1185">Reference proteome</keyword>
<proteinExistence type="predicted"/>
<name>A0A9P5D2K0_9HYPO</name>
<accession>A0A9P5D2K0</accession>
<evidence type="ECO:0000313" key="1">
    <source>
        <dbReference type="EMBL" id="KAF4125163.1"/>
    </source>
</evidence>